<comment type="subcellular location">
    <subcellularLocation>
        <location evidence="1">Membrane</location>
        <topology evidence="1">Multi-pass membrane protein</topology>
    </subcellularLocation>
</comment>
<evidence type="ECO:0000256" key="7">
    <source>
        <dbReference type="ARBA" id="ARBA00023170"/>
    </source>
</evidence>
<sequence length="593" mass="63385">MKSPWETEADGAGGGSEIGVGDGAGPGAEEEEKLLMSPGGYAAAAVCLLLIGLVGFVSNLLVMVLMCKNKQLWTPINVILFNLVCSDFSVSVLGNPMTLTAALFRGWIFGRTMCVIYGFFMSLLGIASITTLMVLSFERYVMISKPFQSRRLSQKGAVALIGVIWVYAFLLTAPPLFGWGDYVHESANISCSVNWESKTMSATTYIIFLFAMGLVVPVFVICFSYLNIIWTMKKNAVAMGRVTKAECRVTIMVFVMIVAFLVAWTPYSVLALLVAFGDASLISPGVAVVPALMAKSSICYNPVIYVGLNTQFRSAWHKLLGVRAISETSQEVGGEHTAVLSPSHYMSHTLQDGGATGTTSGILLGPSSSNNSSPIVAVSLKRKVAAALNSTGNGEAAKPAVKSNPSWTKIAVAETLPEEAEEAGDEDGDGEIPEEENIALDGDLEAGTNGKREPNYSEGKEKGEDAASGGELQSVVSVAGGSEPQQGRGKKKGRDAESWGSDRGGKGRRFRGRLRKSESLGNKSRKASERGNGVLTESGRHKGKHYVERVARNRAPEITVSVDAEDEEQVEMRLLSKPEGSVRKKDKTEAVAV</sequence>
<feature type="compositionally biased region" description="Gly residues" evidence="11">
    <location>
        <begin position="11"/>
        <end position="26"/>
    </location>
</feature>
<gene>
    <name evidence="14" type="primary">pteropsin</name>
</gene>
<feature type="transmembrane region" description="Helical" evidence="12">
    <location>
        <begin position="41"/>
        <end position="67"/>
    </location>
</feature>
<evidence type="ECO:0000256" key="10">
    <source>
        <dbReference type="RuleBase" id="RU000688"/>
    </source>
</evidence>
<keyword evidence="3 10" id="KW-0812">Transmembrane</keyword>
<keyword evidence="9" id="KW-0716">Sensory transduction</keyword>
<keyword evidence="5 10" id="KW-0297">G-protein coupled receptor</keyword>
<evidence type="ECO:0000256" key="11">
    <source>
        <dbReference type="SAM" id="MobiDB-lite"/>
    </source>
</evidence>
<reference evidence="14" key="1">
    <citation type="journal article" date="2015" name="Proc. Natl. Acad. Sci. U.S.A.">
        <title>Extraordinary diversity of visual opsin genes in dragonflies.</title>
        <authorList>
            <person name="Futahashi R."/>
            <person name="Kawahara-Miki R."/>
            <person name="Kinoshita M."/>
            <person name="Yoshitake K."/>
            <person name="Yajima S."/>
            <person name="Arikawa K."/>
            <person name="Fukatsu T."/>
        </authorList>
    </citation>
    <scope>NUCLEOTIDE SEQUENCE</scope>
</reference>
<feature type="transmembrane region" description="Helical" evidence="12">
    <location>
        <begin position="116"/>
        <end position="137"/>
    </location>
</feature>
<dbReference type="Pfam" id="PF00001">
    <property type="entry name" value="7tm_1"/>
    <property type="match status" value="1"/>
</dbReference>
<evidence type="ECO:0000256" key="8">
    <source>
        <dbReference type="ARBA" id="ARBA00023224"/>
    </source>
</evidence>
<organism evidence="14">
    <name type="scientific">Ladona fulva</name>
    <name type="common">Scarce chaser dragonfly</name>
    <name type="synonym">Libellula fulva</name>
    <dbReference type="NCBI Taxonomy" id="123851"/>
    <lineage>
        <taxon>Eukaryota</taxon>
        <taxon>Metazoa</taxon>
        <taxon>Ecdysozoa</taxon>
        <taxon>Arthropoda</taxon>
        <taxon>Hexapoda</taxon>
        <taxon>Insecta</taxon>
        <taxon>Pterygota</taxon>
        <taxon>Palaeoptera</taxon>
        <taxon>Odonata</taxon>
        <taxon>Epiprocta</taxon>
        <taxon>Anisoptera</taxon>
        <taxon>Libelluloidea</taxon>
        <taxon>Libellulidae</taxon>
        <taxon>Ladona</taxon>
    </lineage>
</organism>
<keyword evidence="7 10" id="KW-0675">Receptor</keyword>
<feature type="transmembrane region" description="Helical" evidence="12">
    <location>
        <begin position="79"/>
        <end position="104"/>
    </location>
</feature>
<dbReference type="GO" id="GO:0007601">
    <property type="term" value="P:visual perception"/>
    <property type="evidence" value="ECO:0007669"/>
    <property type="project" value="UniProtKB-KW"/>
</dbReference>
<evidence type="ECO:0000256" key="6">
    <source>
        <dbReference type="ARBA" id="ARBA00023136"/>
    </source>
</evidence>
<feature type="transmembrane region" description="Helical" evidence="12">
    <location>
        <begin position="247"/>
        <end position="264"/>
    </location>
</feature>
<dbReference type="PRINTS" id="PR00237">
    <property type="entry name" value="GPCRRHODOPSN"/>
</dbReference>
<feature type="transmembrane region" description="Helical" evidence="12">
    <location>
        <begin position="157"/>
        <end position="177"/>
    </location>
</feature>
<evidence type="ECO:0000256" key="5">
    <source>
        <dbReference type="ARBA" id="ARBA00023040"/>
    </source>
</evidence>
<dbReference type="InterPro" id="IPR017452">
    <property type="entry name" value="GPCR_Rhodpsn_7TM"/>
</dbReference>
<keyword evidence="9" id="KW-0844">Vision</keyword>
<accession>A0A0C9LI82</accession>
<dbReference type="PRINTS" id="PR01102">
    <property type="entry name" value="5HT6RECEPTR"/>
</dbReference>
<feature type="region of interest" description="Disordered" evidence="11">
    <location>
        <begin position="1"/>
        <end position="27"/>
    </location>
</feature>
<proteinExistence type="evidence at transcript level"/>
<dbReference type="InterPro" id="IPR050125">
    <property type="entry name" value="GPCR_opsins"/>
</dbReference>
<dbReference type="SUPFAM" id="SSF81321">
    <property type="entry name" value="Family A G protein-coupled receptor-like"/>
    <property type="match status" value="1"/>
</dbReference>
<evidence type="ECO:0000256" key="9">
    <source>
        <dbReference type="ARBA" id="ARBA00023305"/>
    </source>
</evidence>
<dbReference type="AlphaFoldDB" id="A0A0C9LI82"/>
<dbReference type="PANTHER" id="PTHR24240">
    <property type="entry name" value="OPSIN"/>
    <property type="match status" value="1"/>
</dbReference>
<keyword evidence="8 10" id="KW-0807">Transducer</keyword>
<evidence type="ECO:0000256" key="2">
    <source>
        <dbReference type="ARBA" id="ARBA00010663"/>
    </source>
</evidence>
<dbReference type="EMBL" id="BR001238">
    <property type="protein sequence ID" value="FAA01167.1"/>
    <property type="molecule type" value="mRNA"/>
</dbReference>
<evidence type="ECO:0000256" key="4">
    <source>
        <dbReference type="ARBA" id="ARBA00022989"/>
    </source>
</evidence>
<evidence type="ECO:0000256" key="12">
    <source>
        <dbReference type="SAM" id="Phobius"/>
    </source>
</evidence>
<keyword evidence="6 12" id="KW-0472">Membrane</keyword>
<evidence type="ECO:0000259" key="13">
    <source>
        <dbReference type="PROSITE" id="PS50262"/>
    </source>
</evidence>
<dbReference type="GO" id="GO:0016020">
    <property type="term" value="C:membrane"/>
    <property type="evidence" value="ECO:0007669"/>
    <property type="project" value="UniProtKB-SubCell"/>
</dbReference>
<keyword evidence="4 12" id="KW-1133">Transmembrane helix</keyword>
<feature type="region of interest" description="Disordered" evidence="11">
    <location>
        <begin position="438"/>
        <end position="544"/>
    </location>
</feature>
<dbReference type="Gene3D" id="1.20.1070.10">
    <property type="entry name" value="Rhodopsin 7-helix transmembrane proteins"/>
    <property type="match status" value="1"/>
</dbReference>
<evidence type="ECO:0000256" key="1">
    <source>
        <dbReference type="ARBA" id="ARBA00004141"/>
    </source>
</evidence>
<feature type="transmembrane region" description="Helical" evidence="12">
    <location>
        <begin position="205"/>
        <end position="226"/>
    </location>
</feature>
<name>A0A0C9LI82_LADFU</name>
<feature type="compositionally biased region" description="Basic and acidic residues" evidence="11">
    <location>
        <begin position="450"/>
        <end position="465"/>
    </location>
</feature>
<dbReference type="InterPro" id="IPR000276">
    <property type="entry name" value="GPCR_Rhodpsn"/>
</dbReference>
<dbReference type="GO" id="GO:0004930">
    <property type="term" value="F:G protein-coupled receptor activity"/>
    <property type="evidence" value="ECO:0007669"/>
    <property type="project" value="UniProtKB-KW"/>
</dbReference>
<dbReference type="PROSITE" id="PS00237">
    <property type="entry name" value="G_PROTEIN_RECEP_F1_1"/>
    <property type="match status" value="1"/>
</dbReference>
<feature type="domain" description="G-protein coupled receptors family 1 profile" evidence="13">
    <location>
        <begin position="58"/>
        <end position="305"/>
    </location>
</feature>
<dbReference type="PROSITE" id="PS50262">
    <property type="entry name" value="G_PROTEIN_RECEP_F1_2"/>
    <property type="match status" value="1"/>
</dbReference>
<protein>
    <submittedName>
        <fullName evidence="14">Pteropsin protein</fullName>
    </submittedName>
</protein>
<dbReference type="CDD" id="cd14969">
    <property type="entry name" value="7tmA_Opsins_type2_animals"/>
    <property type="match status" value="1"/>
</dbReference>
<comment type="similarity">
    <text evidence="2 10">Belongs to the G-protein coupled receptor 1 family.</text>
</comment>
<evidence type="ECO:0000256" key="3">
    <source>
        <dbReference type="ARBA" id="ARBA00022692"/>
    </source>
</evidence>
<evidence type="ECO:0000313" key="14">
    <source>
        <dbReference type="EMBL" id="FAA01167.1"/>
    </source>
</evidence>